<organism evidence="3 4">
    <name type="scientific">Rothia aerolata</name>
    <dbReference type="NCBI Taxonomy" id="1812262"/>
    <lineage>
        <taxon>Bacteria</taxon>
        <taxon>Bacillati</taxon>
        <taxon>Actinomycetota</taxon>
        <taxon>Actinomycetes</taxon>
        <taxon>Micrococcales</taxon>
        <taxon>Micrococcaceae</taxon>
        <taxon>Rothia</taxon>
    </lineage>
</organism>
<evidence type="ECO:0000256" key="1">
    <source>
        <dbReference type="SAM" id="MobiDB-lite"/>
    </source>
</evidence>
<keyword evidence="4" id="KW-1185">Reference proteome</keyword>
<keyword evidence="2" id="KW-0732">Signal</keyword>
<feature type="region of interest" description="Disordered" evidence="1">
    <location>
        <begin position="173"/>
        <end position="201"/>
    </location>
</feature>
<proteinExistence type="predicted"/>
<reference evidence="3 4" key="1">
    <citation type="journal article" date="2014" name="Int. J. Syst. Evol. Microbiol.">
        <title>Complete genome sequence of Corynebacterium casei LMG S-19264T (=DSM 44701T), isolated from a smear-ripened cheese.</title>
        <authorList>
            <consortium name="US DOE Joint Genome Institute (JGI-PGF)"/>
            <person name="Walter F."/>
            <person name="Albersmeier A."/>
            <person name="Kalinowski J."/>
            <person name="Ruckert C."/>
        </authorList>
    </citation>
    <scope>NUCLEOTIDE SEQUENCE [LARGE SCALE GENOMIC DNA]</scope>
    <source>
        <strain evidence="3 4">CCM 8669</strain>
    </source>
</reference>
<feature type="compositionally biased region" description="Polar residues" evidence="1">
    <location>
        <begin position="174"/>
        <end position="194"/>
    </location>
</feature>
<name>A0A917IXT6_9MICC</name>
<gene>
    <name evidence="3" type="ORF">GCM10007359_17880</name>
</gene>
<dbReference type="RefSeq" id="WP_188360028.1">
    <property type="nucleotide sequence ID" value="NZ_BMDC01000003.1"/>
</dbReference>
<comment type="caution">
    <text evidence="3">The sequence shown here is derived from an EMBL/GenBank/DDBJ whole genome shotgun (WGS) entry which is preliminary data.</text>
</comment>
<feature type="chain" id="PRO_5037939107" evidence="2">
    <location>
        <begin position="29"/>
        <end position="201"/>
    </location>
</feature>
<evidence type="ECO:0000256" key="2">
    <source>
        <dbReference type="SAM" id="SignalP"/>
    </source>
</evidence>
<dbReference type="EMBL" id="BMDC01000003">
    <property type="protein sequence ID" value="GGH65037.1"/>
    <property type="molecule type" value="Genomic_DNA"/>
</dbReference>
<evidence type="ECO:0000313" key="4">
    <source>
        <dbReference type="Proteomes" id="UP000600171"/>
    </source>
</evidence>
<dbReference type="Proteomes" id="UP000600171">
    <property type="component" value="Unassembled WGS sequence"/>
</dbReference>
<accession>A0A917IXT6</accession>
<dbReference type="AlphaFoldDB" id="A0A917IXT6"/>
<evidence type="ECO:0000313" key="3">
    <source>
        <dbReference type="EMBL" id="GGH65037.1"/>
    </source>
</evidence>
<sequence>MAKKFLSAAAAALFVSASLVTVAAPAQAAEAPAATASSSTEATARYDLKPAYTVSALKAPGYAGSVAIHAENVGTDRYFGEFPVVSFKVEVKTASGPKGVDRLITPSWYNGAYVRDLGFNTETSTRTFIVTLSNPVKAGESQLIGSLSFGDGLTSEGRLTNYIEVTQVGRIAGDTSSGNDQRVDSRQATLTDFGNPNKGIF</sequence>
<feature type="signal peptide" evidence="2">
    <location>
        <begin position="1"/>
        <end position="28"/>
    </location>
</feature>
<protein>
    <submittedName>
        <fullName evidence="3">Uncharacterized protein</fullName>
    </submittedName>
</protein>